<protein>
    <submittedName>
        <fullName evidence="7">Lipid III flippase</fullName>
    </submittedName>
</protein>
<feature type="transmembrane region" description="Helical" evidence="6">
    <location>
        <begin position="227"/>
        <end position="252"/>
    </location>
</feature>
<accession>A0A7L4ZIC9</accession>
<sequence>MADKQQFSYTHILKATSLFGGVQVFKILISIIRVKIVAILLGSVGMGIIGLLNSTIQVVSEIAKLGLDTSAVKELAHANSSKDEKTIAETVTILEKFIWITAILGAIFTIVFSSRLSLLTFGNTEYTYEFIWLAIAIFFMQLVNGKVAILQGTQSLKKLAVANLLGSTVGLIVTIPLYYIYGNQAIVPAIIITAIIIYGFFWYFANSLKIKTISLSVKDAFFKGKEMLRLGLALSITGIITLSATYALQIYIRYEGGLDEVGYLTAGFLIINAYVGMIFNAMGTDYFPRLSAIHTDNTKVQVAVRNQATIAILLITPIITTFFIAAPLVVNILYSKEFLVILGLISWGVLGMVFKAVSWSVGYVILAKGDSKIFVKTAIIFNLVSLGMNIAGYYYGGLTGLGISILAYYIIHFISLLIITKIFYGLQFNSAFYGLFTQCVMLCAIAFLFTFVEGTYLKYGGMIVVMLLSYIFTYSQLQKKMNIKQLIKDKLSKRS</sequence>
<feature type="transmembrane region" description="Helical" evidence="6">
    <location>
        <begin position="38"/>
        <end position="56"/>
    </location>
</feature>
<dbReference type="Pfam" id="PF13440">
    <property type="entry name" value="Polysacc_synt_3"/>
    <property type="match status" value="1"/>
</dbReference>
<evidence type="ECO:0000313" key="7">
    <source>
        <dbReference type="EMBL" id="QHI36355.1"/>
    </source>
</evidence>
<feature type="transmembrane region" description="Helical" evidence="6">
    <location>
        <begin position="373"/>
        <end position="395"/>
    </location>
</feature>
<dbReference type="OrthoDB" id="9769862at2"/>
<feature type="transmembrane region" description="Helical" evidence="6">
    <location>
        <begin position="456"/>
        <end position="474"/>
    </location>
</feature>
<evidence type="ECO:0000256" key="3">
    <source>
        <dbReference type="ARBA" id="ARBA00022692"/>
    </source>
</evidence>
<evidence type="ECO:0000256" key="5">
    <source>
        <dbReference type="ARBA" id="ARBA00023136"/>
    </source>
</evidence>
<dbReference type="PANTHER" id="PTHR30250:SF11">
    <property type="entry name" value="O-ANTIGEN TRANSPORTER-RELATED"/>
    <property type="match status" value="1"/>
</dbReference>
<feature type="transmembrane region" description="Helical" evidence="6">
    <location>
        <begin position="186"/>
        <end position="206"/>
    </location>
</feature>
<keyword evidence="2" id="KW-1003">Cell membrane</keyword>
<organism evidence="7 8">
    <name type="scientific">Kordia antarctica</name>
    <dbReference type="NCBI Taxonomy" id="1218801"/>
    <lineage>
        <taxon>Bacteria</taxon>
        <taxon>Pseudomonadati</taxon>
        <taxon>Bacteroidota</taxon>
        <taxon>Flavobacteriia</taxon>
        <taxon>Flavobacteriales</taxon>
        <taxon>Flavobacteriaceae</taxon>
        <taxon>Kordia</taxon>
    </lineage>
</organism>
<feature type="transmembrane region" description="Helical" evidence="6">
    <location>
        <begin position="264"/>
        <end position="287"/>
    </location>
</feature>
<dbReference type="PANTHER" id="PTHR30250">
    <property type="entry name" value="PST FAMILY PREDICTED COLANIC ACID TRANSPORTER"/>
    <property type="match status" value="1"/>
</dbReference>
<keyword evidence="3 6" id="KW-0812">Transmembrane</keyword>
<evidence type="ECO:0000256" key="2">
    <source>
        <dbReference type="ARBA" id="ARBA00022475"/>
    </source>
</evidence>
<dbReference type="GO" id="GO:0005886">
    <property type="term" value="C:plasma membrane"/>
    <property type="evidence" value="ECO:0007669"/>
    <property type="project" value="UniProtKB-SubCell"/>
</dbReference>
<evidence type="ECO:0000256" key="1">
    <source>
        <dbReference type="ARBA" id="ARBA00004651"/>
    </source>
</evidence>
<gene>
    <name evidence="7" type="primary">wzxE</name>
    <name evidence="7" type="ORF">IMCC3317_17170</name>
</gene>
<feature type="transmembrane region" description="Helical" evidence="6">
    <location>
        <begin position="340"/>
        <end position="366"/>
    </location>
</feature>
<evidence type="ECO:0000256" key="6">
    <source>
        <dbReference type="SAM" id="Phobius"/>
    </source>
</evidence>
<feature type="transmembrane region" description="Helical" evidence="6">
    <location>
        <begin position="130"/>
        <end position="149"/>
    </location>
</feature>
<name>A0A7L4ZIC9_9FLAO</name>
<dbReference type="Proteomes" id="UP000464657">
    <property type="component" value="Chromosome"/>
</dbReference>
<comment type="subcellular location">
    <subcellularLocation>
        <location evidence="1">Cell membrane</location>
        <topology evidence="1">Multi-pass membrane protein</topology>
    </subcellularLocation>
</comment>
<dbReference type="RefSeq" id="WP_160129069.1">
    <property type="nucleotide sequence ID" value="NZ_CP019288.1"/>
</dbReference>
<feature type="transmembrane region" description="Helical" evidence="6">
    <location>
        <begin position="161"/>
        <end position="180"/>
    </location>
</feature>
<evidence type="ECO:0000313" key="8">
    <source>
        <dbReference type="Proteomes" id="UP000464657"/>
    </source>
</evidence>
<feature type="transmembrane region" description="Helical" evidence="6">
    <location>
        <begin position="97"/>
        <end position="118"/>
    </location>
</feature>
<dbReference type="AlphaFoldDB" id="A0A7L4ZIC9"/>
<dbReference type="InterPro" id="IPR050833">
    <property type="entry name" value="Poly_Biosynth_Transport"/>
</dbReference>
<feature type="transmembrane region" description="Helical" evidence="6">
    <location>
        <begin position="308"/>
        <end position="334"/>
    </location>
</feature>
<proteinExistence type="predicted"/>
<feature type="transmembrane region" description="Helical" evidence="6">
    <location>
        <begin position="401"/>
        <end position="424"/>
    </location>
</feature>
<keyword evidence="8" id="KW-1185">Reference proteome</keyword>
<keyword evidence="5 6" id="KW-0472">Membrane</keyword>
<evidence type="ECO:0000256" key="4">
    <source>
        <dbReference type="ARBA" id="ARBA00022989"/>
    </source>
</evidence>
<feature type="transmembrane region" description="Helical" evidence="6">
    <location>
        <begin position="431"/>
        <end position="450"/>
    </location>
</feature>
<dbReference type="EMBL" id="CP019288">
    <property type="protein sequence ID" value="QHI36355.1"/>
    <property type="molecule type" value="Genomic_DNA"/>
</dbReference>
<keyword evidence="4 6" id="KW-1133">Transmembrane helix</keyword>
<dbReference type="KEGG" id="kan:IMCC3317_17170"/>
<reference evidence="7 8" key="1">
    <citation type="journal article" date="2013" name="Int. J. Syst. Evol. Microbiol.">
        <title>Kordia antarctica sp. nov., isolated from Antarctic seawater.</title>
        <authorList>
            <person name="Baek K."/>
            <person name="Choi A."/>
            <person name="Kang I."/>
            <person name="Lee K."/>
            <person name="Cho J.C."/>
        </authorList>
    </citation>
    <scope>NUCLEOTIDE SEQUENCE [LARGE SCALE GENOMIC DNA]</scope>
    <source>
        <strain evidence="7 8">IMCC3317</strain>
    </source>
</reference>